<dbReference type="OrthoDB" id="10532677at2759"/>
<sequence>MLRQWLDERGYWAPGRGAPHSHHFMEKGGSKFLIPSDAAEEFHAILAADLAAGVRHCVSEAHTVPAYRLALDLDCRSRKPLPPGQLLQLCAALHLVVRAFYFGHDASSTGSSDSTSTGAGASSSSFSVGSLASGAGLAAASAAEPTVLALNTAGARPQADGTLLTGAHIIFPGIVTTSASALACRAGVVAALQVLPAAQLLCNGLEAAVDEAVLLERAGLRMVGTYKLPTVEGVYLPTHLLYPASNGAGSGSDLATAATAAAAAAQRVHVALDDAAELAAWMQRTSVRVHGEEWELTQPAALGMLPEGQA</sequence>
<proteinExistence type="predicted"/>
<accession>A0A2P6TXP6</accession>
<organism evidence="1 2">
    <name type="scientific">Chlorella sorokiniana</name>
    <name type="common">Freshwater green alga</name>
    <dbReference type="NCBI Taxonomy" id="3076"/>
    <lineage>
        <taxon>Eukaryota</taxon>
        <taxon>Viridiplantae</taxon>
        <taxon>Chlorophyta</taxon>
        <taxon>core chlorophytes</taxon>
        <taxon>Trebouxiophyceae</taxon>
        <taxon>Chlorellales</taxon>
        <taxon>Chlorellaceae</taxon>
        <taxon>Chlorella clade</taxon>
        <taxon>Chlorella</taxon>
    </lineage>
</organism>
<keyword evidence="2" id="KW-1185">Reference proteome</keyword>
<evidence type="ECO:0000313" key="2">
    <source>
        <dbReference type="Proteomes" id="UP000239899"/>
    </source>
</evidence>
<dbReference type="Proteomes" id="UP000239899">
    <property type="component" value="Unassembled WGS sequence"/>
</dbReference>
<dbReference type="GO" id="GO:0016740">
    <property type="term" value="F:transferase activity"/>
    <property type="evidence" value="ECO:0007669"/>
    <property type="project" value="UniProtKB-KW"/>
</dbReference>
<comment type="caution">
    <text evidence="1">The sequence shown here is derived from an EMBL/GenBank/DDBJ whole genome shotgun (WGS) entry which is preliminary data.</text>
</comment>
<reference evidence="1 2" key="1">
    <citation type="journal article" date="2018" name="Plant J.">
        <title>Genome sequences of Chlorella sorokiniana UTEX 1602 and Micractinium conductrix SAG 241.80: implications to maltose excretion by a green alga.</title>
        <authorList>
            <person name="Arriola M.B."/>
            <person name="Velmurugan N."/>
            <person name="Zhang Y."/>
            <person name="Plunkett M.H."/>
            <person name="Hondzo H."/>
            <person name="Barney B.M."/>
        </authorList>
    </citation>
    <scope>NUCLEOTIDE SEQUENCE [LARGE SCALE GENOMIC DNA]</scope>
    <source>
        <strain evidence="2">UTEX 1602</strain>
    </source>
</reference>
<dbReference type="AlphaFoldDB" id="A0A2P6TXP6"/>
<evidence type="ECO:0000313" key="1">
    <source>
        <dbReference type="EMBL" id="PRW58818.1"/>
    </source>
</evidence>
<name>A0A2P6TXP6_CHLSO</name>
<dbReference type="EMBL" id="LHPG02000004">
    <property type="protein sequence ID" value="PRW58818.1"/>
    <property type="molecule type" value="Genomic_DNA"/>
</dbReference>
<protein>
    <submittedName>
        <fullName evidence="1">GCN5 family acetyltransferase</fullName>
    </submittedName>
</protein>
<gene>
    <name evidence="1" type="ORF">C2E21_2540</name>
</gene>